<evidence type="ECO:0000313" key="8">
    <source>
        <dbReference type="EMBL" id="UVI33450.1"/>
    </source>
</evidence>
<protein>
    <recommendedName>
        <fullName evidence="1">Lactose phosphotransferase system repressor</fullName>
    </recommendedName>
</protein>
<sequence>MLKEERHHLILDLLNNEGKLIATELSSRLNVSEDTIRRDLRELDGMGVLHRVHGGALLKGASTVKFEEKFNQAPEAKTHIAEVGLKLIRNDQVIIIDGGTTTLTFAQQLPFDLKATVITNSPPVAVALSHHPNIEVVMLGGRLFKESLVNTGIATIQALEDIRADIYFMGTHSVHPQTGISIPDQEEAFIKRKMVNISAETVVLAEAHKLGTASTYVAAHVNEISYLVTESCVSSNVLIEYEKLGITVLQ</sequence>
<dbReference type="Gene3D" id="1.10.10.10">
    <property type="entry name" value="Winged helix-like DNA-binding domain superfamily/Winged helix DNA-binding domain"/>
    <property type="match status" value="1"/>
</dbReference>
<accession>A0ABY5SLQ6</accession>
<dbReference type="InterPro" id="IPR001034">
    <property type="entry name" value="DeoR_HTH"/>
</dbReference>
<gene>
    <name evidence="8" type="ORF">L1F29_17110</name>
</gene>
<dbReference type="InterPro" id="IPR036390">
    <property type="entry name" value="WH_DNA-bd_sf"/>
</dbReference>
<organism evidence="8 9">
    <name type="scientific">Paenibacillus spongiae</name>
    <dbReference type="NCBI Taxonomy" id="2909671"/>
    <lineage>
        <taxon>Bacteria</taxon>
        <taxon>Bacillati</taxon>
        <taxon>Bacillota</taxon>
        <taxon>Bacilli</taxon>
        <taxon>Bacillales</taxon>
        <taxon>Paenibacillaceae</taxon>
        <taxon>Paenibacillus</taxon>
    </lineage>
</organism>
<dbReference type="Proteomes" id="UP001057877">
    <property type="component" value="Chromosome"/>
</dbReference>
<dbReference type="Gene3D" id="3.40.50.1360">
    <property type="match status" value="1"/>
</dbReference>
<dbReference type="SMART" id="SM00420">
    <property type="entry name" value="HTH_DEOR"/>
    <property type="match status" value="1"/>
</dbReference>
<feature type="domain" description="HTH deoR-type" evidence="7">
    <location>
        <begin position="3"/>
        <end position="58"/>
    </location>
</feature>
<dbReference type="SUPFAM" id="SSF100950">
    <property type="entry name" value="NagB/RpiA/CoA transferase-like"/>
    <property type="match status" value="1"/>
</dbReference>
<comment type="function">
    <text evidence="6">Repressor of the lactose catabolism operon. Galactose-6-phosphate is the inducer.</text>
</comment>
<keyword evidence="9" id="KW-1185">Reference proteome</keyword>
<evidence type="ECO:0000256" key="1">
    <source>
        <dbReference type="ARBA" id="ARBA00021390"/>
    </source>
</evidence>
<evidence type="ECO:0000256" key="3">
    <source>
        <dbReference type="ARBA" id="ARBA00023015"/>
    </source>
</evidence>
<dbReference type="InterPro" id="IPR036388">
    <property type="entry name" value="WH-like_DNA-bd_sf"/>
</dbReference>
<dbReference type="PANTHER" id="PTHR30363">
    <property type="entry name" value="HTH-TYPE TRANSCRIPTIONAL REGULATOR SRLR-RELATED"/>
    <property type="match status" value="1"/>
</dbReference>
<dbReference type="Pfam" id="PF00455">
    <property type="entry name" value="DeoRC"/>
    <property type="match status" value="1"/>
</dbReference>
<dbReference type="EMBL" id="CP091430">
    <property type="protein sequence ID" value="UVI33450.1"/>
    <property type="molecule type" value="Genomic_DNA"/>
</dbReference>
<dbReference type="InterPro" id="IPR014036">
    <property type="entry name" value="DeoR-like_C"/>
</dbReference>
<evidence type="ECO:0000256" key="6">
    <source>
        <dbReference type="ARBA" id="ARBA00024937"/>
    </source>
</evidence>
<name>A0ABY5SLQ6_9BACL</name>
<dbReference type="PRINTS" id="PR00037">
    <property type="entry name" value="HTHLACR"/>
</dbReference>
<dbReference type="PROSITE" id="PS51000">
    <property type="entry name" value="HTH_DEOR_2"/>
    <property type="match status" value="1"/>
</dbReference>
<keyword evidence="2" id="KW-0678">Repressor</keyword>
<reference evidence="8" key="1">
    <citation type="submission" date="2022-01" db="EMBL/GenBank/DDBJ databases">
        <title>Paenibacillus spongiae sp. nov., isolated from marine sponge.</title>
        <authorList>
            <person name="Li Z."/>
            <person name="Zhang M."/>
        </authorList>
    </citation>
    <scope>NUCLEOTIDE SEQUENCE</scope>
    <source>
        <strain evidence="8">PHS-Z3</strain>
    </source>
</reference>
<dbReference type="InterPro" id="IPR037171">
    <property type="entry name" value="NagB/RpiA_transferase-like"/>
</dbReference>
<dbReference type="PANTHER" id="PTHR30363:SF4">
    <property type="entry name" value="GLYCEROL-3-PHOSPHATE REGULON REPRESSOR"/>
    <property type="match status" value="1"/>
</dbReference>
<proteinExistence type="predicted"/>
<dbReference type="PROSITE" id="PS00894">
    <property type="entry name" value="HTH_DEOR_1"/>
    <property type="match status" value="1"/>
</dbReference>
<dbReference type="InterPro" id="IPR050313">
    <property type="entry name" value="Carb_Metab_HTH_regulators"/>
</dbReference>
<dbReference type="InterPro" id="IPR018356">
    <property type="entry name" value="Tscrpt_reg_HTH_DeoR_CS"/>
</dbReference>
<evidence type="ECO:0000259" key="7">
    <source>
        <dbReference type="PROSITE" id="PS51000"/>
    </source>
</evidence>
<keyword evidence="3" id="KW-0805">Transcription regulation</keyword>
<evidence type="ECO:0000256" key="5">
    <source>
        <dbReference type="ARBA" id="ARBA00023163"/>
    </source>
</evidence>
<dbReference type="GO" id="GO:0003677">
    <property type="term" value="F:DNA binding"/>
    <property type="evidence" value="ECO:0007669"/>
    <property type="project" value="UniProtKB-KW"/>
</dbReference>
<dbReference type="SMART" id="SM01134">
    <property type="entry name" value="DeoRC"/>
    <property type="match status" value="1"/>
</dbReference>
<evidence type="ECO:0000313" key="9">
    <source>
        <dbReference type="Proteomes" id="UP001057877"/>
    </source>
</evidence>
<evidence type="ECO:0000256" key="2">
    <source>
        <dbReference type="ARBA" id="ARBA00022491"/>
    </source>
</evidence>
<keyword evidence="5" id="KW-0804">Transcription</keyword>
<dbReference type="Pfam" id="PF08220">
    <property type="entry name" value="HTH_DeoR"/>
    <property type="match status" value="1"/>
</dbReference>
<evidence type="ECO:0000256" key="4">
    <source>
        <dbReference type="ARBA" id="ARBA00023125"/>
    </source>
</evidence>
<dbReference type="RefSeq" id="WP_258389503.1">
    <property type="nucleotide sequence ID" value="NZ_CP091430.1"/>
</dbReference>
<dbReference type="SUPFAM" id="SSF46785">
    <property type="entry name" value="Winged helix' DNA-binding domain"/>
    <property type="match status" value="1"/>
</dbReference>
<keyword evidence="4 8" id="KW-0238">DNA-binding</keyword>